<name>A0A150KVP7_9BACI</name>
<dbReference type="Proteomes" id="UP000595512">
    <property type="component" value="Chromosome"/>
</dbReference>
<evidence type="ECO:0000313" key="4">
    <source>
        <dbReference type="Proteomes" id="UP000595512"/>
    </source>
</evidence>
<dbReference type="KEGG" id="hspo:JGZ69_09540"/>
<dbReference type="Proteomes" id="UP000075666">
    <property type="component" value="Unassembled WGS sequence"/>
</dbReference>
<protein>
    <submittedName>
        <fullName evidence="1">Uncharacterized protein</fullName>
    </submittedName>
</protein>
<dbReference type="RefSeq" id="WP_066232273.1">
    <property type="nucleotide sequence ID" value="NZ_CP066701.1"/>
</dbReference>
<dbReference type="OrthoDB" id="2931367at2"/>
<reference evidence="1 3" key="1">
    <citation type="submission" date="2016-01" db="EMBL/GenBank/DDBJ databases">
        <title>Genome Sequences of Twelve Sporeforming Bacillus Species Isolated from Foods.</title>
        <authorList>
            <person name="Berendsen E.M."/>
            <person name="Wells-Bennik M.H."/>
            <person name="Krawcyk A.O."/>
            <person name="De Jong A."/>
            <person name="Holsappel S."/>
            <person name="Eijlander R.T."/>
            <person name="Kuipers O.P."/>
        </authorList>
    </citation>
    <scope>NUCLEOTIDE SEQUENCE [LARGE SCALE GENOMIC DNA]</scope>
    <source>
        <strain evidence="1 3">B4102</strain>
    </source>
</reference>
<evidence type="ECO:0000313" key="1">
    <source>
        <dbReference type="EMBL" id="KYD04118.1"/>
    </source>
</evidence>
<dbReference type="EMBL" id="CP066701">
    <property type="protein sequence ID" value="QQX26980.1"/>
    <property type="molecule type" value="Genomic_DNA"/>
</dbReference>
<organism evidence="1 3">
    <name type="scientific">Heyndrickxia sporothermodurans</name>
    <dbReference type="NCBI Taxonomy" id="46224"/>
    <lineage>
        <taxon>Bacteria</taxon>
        <taxon>Bacillati</taxon>
        <taxon>Bacillota</taxon>
        <taxon>Bacilli</taxon>
        <taxon>Bacillales</taxon>
        <taxon>Bacillaceae</taxon>
        <taxon>Heyndrickxia</taxon>
    </lineage>
</organism>
<accession>A0A150KVP7</accession>
<sequence length="157" mass="18596">MSNADLKDLQVELAQLKEKNKQLYEERVLPRLKSKVDEFLAVFEDYFRERGFVVRTSHQSVMVAYDSLEFKAFTNDGNDIFIMKDRDQIASISVKYNTPNQSASYTFDHTIDQLKWEIKKEQTLSSYLERPEFFYTGSEFGRRYEHPLTVLDSIFHI</sequence>
<evidence type="ECO:0000313" key="3">
    <source>
        <dbReference type="Proteomes" id="UP000075666"/>
    </source>
</evidence>
<dbReference type="EMBL" id="LQYN01000064">
    <property type="protein sequence ID" value="KYD04118.1"/>
    <property type="molecule type" value="Genomic_DNA"/>
</dbReference>
<proteinExistence type="predicted"/>
<dbReference type="PATRIC" id="fig|46224.3.peg.3400"/>
<gene>
    <name evidence="1" type="ORF">B4102_3316</name>
    <name evidence="2" type="ORF">JGZ69_09540</name>
</gene>
<dbReference type="AlphaFoldDB" id="A0A150KVP7"/>
<keyword evidence="3" id="KW-1185">Reference proteome</keyword>
<evidence type="ECO:0000313" key="2">
    <source>
        <dbReference type="EMBL" id="QQX26980.1"/>
    </source>
</evidence>
<reference evidence="2 4" key="2">
    <citation type="submission" date="2020-12" db="EMBL/GenBank/DDBJ databases">
        <title>Taxonomic evaluation of the Bacillus sporothermodurans group of bacteria based on whole genome sequences.</title>
        <authorList>
            <person name="Fiedler G."/>
            <person name="Herbstmann A.-D."/>
            <person name="Doll E."/>
            <person name="Wenning M."/>
            <person name="Brinks E."/>
            <person name="Kabisch J."/>
            <person name="Breitenwieser F."/>
            <person name="Lappann M."/>
            <person name="Boehnlein C."/>
            <person name="Franz C."/>
        </authorList>
    </citation>
    <scope>NUCLEOTIDE SEQUENCE [LARGE SCALE GENOMIC DNA]</scope>
    <source>
        <strain evidence="2 4">DSM 10599</strain>
    </source>
</reference>